<keyword evidence="5" id="KW-1185">Reference proteome</keyword>
<dbReference type="SUPFAM" id="SSF53335">
    <property type="entry name" value="S-adenosyl-L-methionine-dependent methyltransferases"/>
    <property type="match status" value="1"/>
</dbReference>
<dbReference type="Gene3D" id="3.40.50.150">
    <property type="entry name" value="Vaccinia Virus protein VP39"/>
    <property type="match status" value="1"/>
</dbReference>
<dbReference type="OrthoDB" id="7062303at2"/>
<reference evidence="4 5" key="1">
    <citation type="submission" date="2018-03" db="EMBL/GenBank/DDBJ databases">
        <title>Genomic Encyclopedia of Type Strains, Phase III (KMG-III): the genomes of soil and plant-associated and newly described type strains.</title>
        <authorList>
            <person name="Whitman W."/>
        </authorList>
    </citation>
    <scope>NUCLEOTIDE SEQUENCE [LARGE SCALE GENOMIC DNA]</scope>
    <source>
        <strain evidence="4 5">CGMCC 4.7097</strain>
    </source>
</reference>
<dbReference type="InterPro" id="IPR041698">
    <property type="entry name" value="Methyltransf_25"/>
</dbReference>
<evidence type="ECO:0000313" key="5">
    <source>
        <dbReference type="Proteomes" id="UP000241118"/>
    </source>
</evidence>
<gene>
    <name evidence="4" type="ORF">B0I31_117123</name>
</gene>
<keyword evidence="2 4" id="KW-0808">Transferase</keyword>
<name>A0A2P8I0D1_SACCR</name>
<organism evidence="4 5">
    <name type="scientific">Saccharothrix carnea</name>
    <dbReference type="NCBI Taxonomy" id="1280637"/>
    <lineage>
        <taxon>Bacteria</taxon>
        <taxon>Bacillati</taxon>
        <taxon>Actinomycetota</taxon>
        <taxon>Actinomycetes</taxon>
        <taxon>Pseudonocardiales</taxon>
        <taxon>Pseudonocardiaceae</taxon>
        <taxon>Saccharothrix</taxon>
    </lineage>
</organism>
<dbReference type="PANTHER" id="PTHR43861">
    <property type="entry name" value="TRANS-ACONITATE 2-METHYLTRANSFERASE-RELATED"/>
    <property type="match status" value="1"/>
</dbReference>
<proteinExistence type="predicted"/>
<dbReference type="InterPro" id="IPR029063">
    <property type="entry name" value="SAM-dependent_MTases_sf"/>
</dbReference>
<dbReference type="GO" id="GO:0032259">
    <property type="term" value="P:methylation"/>
    <property type="evidence" value="ECO:0007669"/>
    <property type="project" value="UniProtKB-KW"/>
</dbReference>
<sequence>MSNLPASGRHRWKTFWANQTTPLHAAEDEDGPRELAGELRLLFTEPTRVLEIGCGNGALFTHLGFDRATRYLGVDFSPTMLAEFRDRLPGTDLVTEDGATFRTSERFDLVFLGYVVQYWDRGQLSRHLANARAMVTHRGRVVLAGFPWSRMRLA</sequence>
<evidence type="ECO:0000256" key="2">
    <source>
        <dbReference type="ARBA" id="ARBA00022679"/>
    </source>
</evidence>
<evidence type="ECO:0000259" key="3">
    <source>
        <dbReference type="Pfam" id="PF13649"/>
    </source>
</evidence>
<dbReference type="AlphaFoldDB" id="A0A2P8I0D1"/>
<keyword evidence="1 4" id="KW-0489">Methyltransferase</keyword>
<accession>A0A2P8I0D1</accession>
<dbReference type="PANTHER" id="PTHR43861:SF1">
    <property type="entry name" value="TRANS-ACONITATE 2-METHYLTRANSFERASE"/>
    <property type="match status" value="1"/>
</dbReference>
<dbReference type="Pfam" id="PF13649">
    <property type="entry name" value="Methyltransf_25"/>
    <property type="match status" value="1"/>
</dbReference>
<dbReference type="GO" id="GO:0008168">
    <property type="term" value="F:methyltransferase activity"/>
    <property type="evidence" value="ECO:0007669"/>
    <property type="project" value="UniProtKB-KW"/>
</dbReference>
<dbReference type="CDD" id="cd02440">
    <property type="entry name" value="AdoMet_MTases"/>
    <property type="match status" value="1"/>
</dbReference>
<protein>
    <submittedName>
        <fullName evidence="4">Methyltransferase family protein</fullName>
    </submittedName>
</protein>
<evidence type="ECO:0000256" key="1">
    <source>
        <dbReference type="ARBA" id="ARBA00022603"/>
    </source>
</evidence>
<dbReference type="EMBL" id="PYAX01000017">
    <property type="protein sequence ID" value="PSL51920.1"/>
    <property type="molecule type" value="Genomic_DNA"/>
</dbReference>
<dbReference type="RefSeq" id="WP_106619561.1">
    <property type="nucleotide sequence ID" value="NZ_PYAX01000017.1"/>
</dbReference>
<feature type="domain" description="Methyltransferase" evidence="3">
    <location>
        <begin position="49"/>
        <end position="139"/>
    </location>
</feature>
<dbReference type="Proteomes" id="UP000241118">
    <property type="component" value="Unassembled WGS sequence"/>
</dbReference>
<evidence type="ECO:0000313" key="4">
    <source>
        <dbReference type="EMBL" id="PSL51920.1"/>
    </source>
</evidence>
<comment type="caution">
    <text evidence="4">The sequence shown here is derived from an EMBL/GenBank/DDBJ whole genome shotgun (WGS) entry which is preliminary data.</text>
</comment>